<comment type="caution">
    <text evidence="2">The sequence shown here is derived from an EMBL/GenBank/DDBJ whole genome shotgun (WGS) entry which is preliminary data.</text>
</comment>
<evidence type="ECO:0000256" key="1">
    <source>
        <dbReference type="SAM" id="MobiDB-lite"/>
    </source>
</evidence>
<feature type="compositionally biased region" description="Acidic residues" evidence="1">
    <location>
        <begin position="7"/>
        <end position="20"/>
    </location>
</feature>
<dbReference type="EMBL" id="JAEAOA010001332">
    <property type="protein sequence ID" value="KAK3593416.1"/>
    <property type="molecule type" value="Genomic_DNA"/>
</dbReference>
<feature type="region of interest" description="Disordered" evidence="1">
    <location>
        <begin position="1"/>
        <end position="20"/>
    </location>
</feature>
<proteinExistence type="predicted"/>
<name>A0AAE0VX70_9BIVA</name>
<evidence type="ECO:0000313" key="2">
    <source>
        <dbReference type="EMBL" id="KAK3593416.1"/>
    </source>
</evidence>
<reference evidence="2" key="2">
    <citation type="journal article" date="2021" name="Genome Biol. Evol.">
        <title>Developing a high-quality reference genome for a parasitic bivalve with doubly uniparental inheritance (Bivalvia: Unionida).</title>
        <authorList>
            <person name="Smith C.H."/>
        </authorList>
    </citation>
    <scope>NUCLEOTIDE SEQUENCE</scope>
    <source>
        <strain evidence="2">CHS0354</strain>
        <tissue evidence="2">Mantle</tissue>
    </source>
</reference>
<dbReference type="Proteomes" id="UP001195483">
    <property type="component" value="Unassembled WGS sequence"/>
</dbReference>
<keyword evidence="3" id="KW-1185">Reference proteome</keyword>
<protein>
    <submittedName>
        <fullName evidence="2">Uncharacterized protein</fullName>
    </submittedName>
</protein>
<gene>
    <name evidence="2" type="ORF">CHS0354_021998</name>
</gene>
<organism evidence="2 3">
    <name type="scientific">Potamilus streckersoni</name>
    <dbReference type="NCBI Taxonomy" id="2493646"/>
    <lineage>
        <taxon>Eukaryota</taxon>
        <taxon>Metazoa</taxon>
        <taxon>Spiralia</taxon>
        <taxon>Lophotrochozoa</taxon>
        <taxon>Mollusca</taxon>
        <taxon>Bivalvia</taxon>
        <taxon>Autobranchia</taxon>
        <taxon>Heteroconchia</taxon>
        <taxon>Palaeoheterodonta</taxon>
        <taxon>Unionida</taxon>
        <taxon>Unionoidea</taxon>
        <taxon>Unionidae</taxon>
        <taxon>Ambleminae</taxon>
        <taxon>Lampsilini</taxon>
        <taxon>Potamilus</taxon>
    </lineage>
</organism>
<sequence length="67" mass="7858">MERLLINEDESDLGDEDSSDEIFVPAGRSYKKYARRKEQELRLNMEEMSGTFKMIPKGFNRLQSLTL</sequence>
<dbReference type="AlphaFoldDB" id="A0AAE0VX70"/>
<accession>A0AAE0VX70</accession>
<reference evidence="2" key="3">
    <citation type="submission" date="2023-05" db="EMBL/GenBank/DDBJ databases">
        <authorList>
            <person name="Smith C.H."/>
        </authorList>
    </citation>
    <scope>NUCLEOTIDE SEQUENCE</scope>
    <source>
        <strain evidence="2">CHS0354</strain>
        <tissue evidence="2">Mantle</tissue>
    </source>
</reference>
<reference evidence="2" key="1">
    <citation type="journal article" date="2021" name="Genome Biol. Evol.">
        <title>A High-Quality Reference Genome for a Parasitic Bivalve with Doubly Uniparental Inheritance (Bivalvia: Unionida).</title>
        <authorList>
            <person name="Smith C.H."/>
        </authorList>
    </citation>
    <scope>NUCLEOTIDE SEQUENCE</scope>
    <source>
        <strain evidence="2">CHS0354</strain>
    </source>
</reference>
<evidence type="ECO:0000313" key="3">
    <source>
        <dbReference type="Proteomes" id="UP001195483"/>
    </source>
</evidence>